<dbReference type="InterPro" id="IPR051540">
    <property type="entry name" value="S-2-haloacid_dehalogenase"/>
</dbReference>
<protein>
    <recommendedName>
        <fullName evidence="5">Haloacid dehalogenase-like hydrolase</fullName>
    </recommendedName>
</protein>
<sequence length="346" mass="38936">MSNRNHFSFLALVFVVAQTANEIVGFLLQSNGNRASSDRKLKLNANLITFDLDDTIFPVGPVVADANKALFEHMKALGCGTNQQEYLKTTKQIRSELSAENKVITYTELRKRAIRTELQKFLGENDVDDSVVFRSYDLWEEHRHIAAETHLYPDTVSMLEELKINHPDAVIGAITNGKGNPLMMDSIRDYFDFCVSGEDENVFPQRKPSEGIYKVALERFKELSEERTAEPINMENQCWIHIGDDLANDVGASAKCGAKAIWVDLDDTYDQSASSRDASKEQPAWSTATKEELEKRIMMNEKAQENVSERVATLTMIPAAVNSITNSVVQTSKIELPMQSFDQDSR</sequence>
<dbReference type="InterPro" id="IPR023214">
    <property type="entry name" value="HAD_sf"/>
</dbReference>
<dbReference type="PANTHER" id="PTHR43316">
    <property type="entry name" value="HYDROLASE, HALOACID DELAHOGENASE-RELATED"/>
    <property type="match status" value="1"/>
</dbReference>
<feature type="signal peptide" evidence="2">
    <location>
        <begin position="1"/>
        <end position="25"/>
    </location>
</feature>
<reference evidence="3 4" key="1">
    <citation type="submission" date="2019-01" db="EMBL/GenBank/DDBJ databases">
        <authorList>
            <person name="Ferrante I. M."/>
        </authorList>
    </citation>
    <scope>NUCLEOTIDE SEQUENCE [LARGE SCALE GENOMIC DNA]</scope>
    <source>
        <strain evidence="3 4">B856</strain>
    </source>
</reference>
<feature type="chain" id="PRO_5019275929" description="Haloacid dehalogenase-like hydrolase" evidence="2">
    <location>
        <begin position="26"/>
        <end position="346"/>
    </location>
</feature>
<organism evidence="3 4">
    <name type="scientific">Pseudo-nitzschia multistriata</name>
    <dbReference type="NCBI Taxonomy" id="183589"/>
    <lineage>
        <taxon>Eukaryota</taxon>
        <taxon>Sar</taxon>
        <taxon>Stramenopiles</taxon>
        <taxon>Ochrophyta</taxon>
        <taxon>Bacillariophyta</taxon>
        <taxon>Bacillariophyceae</taxon>
        <taxon>Bacillariophycidae</taxon>
        <taxon>Bacillariales</taxon>
        <taxon>Bacillariaceae</taxon>
        <taxon>Pseudo-nitzschia</taxon>
    </lineage>
</organism>
<dbReference type="Gene3D" id="3.40.50.1000">
    <property type="entry name" value="HAD superfamily/HAD-like"/>
    <property type="match status" value="1"/>
</dbReference>
<keyword evidence="1" id="KW-0378">Hydrolase</keyword>
<evidence type="ECO:0000313" key="3">
    <source>
        <dbReference type="EMBL" id="VEU37859.1"/>
    </source>
</evidence>
<gene>
    <name evidence="3" type="ORF">PSNMU_V1.4_AUG-EV-PASAV3_0046710</name>
</gene>
<dbReference type="GO" id="GO:0016787">
    <property type="term" value="F:hydrolase activity"/>
    <property type="evidence" value="ECO:0007669"/>
    <property type="project" value="UniProtKB-KW"/>
</dbReference>
<evidence type="ECO:0008006" key="5">
    <source>
        <dbReference type="Google" id="ProtNLM"/>
    </source>
</evidence>
<keyword evidence="4" id="KW-1185">Reference proteome</keyword>
<dbReference type="Proteomes" id="UP000291116">
    <property type="component" value="Unassembled WGS sequence"/>
</dbReference>
<dbReference type="PANTHER" id="PTHR43316:SF8">
    <property type="entry name" value="HAD FAMILY HYDROLASE"/>
    <property type="match status" value="1"/>
</dbReference>
<accession>A0A448Z755</accession>
<dbReference type="Pfam" id="PF00702">
    <property type="entry name" value="Hydrolase"/>
    <property type="match status" value="1"/>
</dbReference>
<dbReference type="EMBL" id="CAACVS010000145">
    <property type="protein sequence ID" value="VEU37859.1"/>
    <property type="molecule type" value="Genomic_DNA"/>
</dbReference>
<name>A0A448Z755_9STRA</name>
<evidence type="ECO:0000256" key="2">
    <source>
        <dbReference type="SAM" id="SignalP"/>
    </source>
</evidence>
<dbReference type="SFLD" id="SFLDS00003">
    <property type="entry name" value="Haloacid_Dehalogenase"/>
    <property type="match status" value="1"/>
</dbReference>
<keyword evidence="2" id="KW-0732">Signal</keyword>
<proteinExistence type="predicted"/>
<dbReference type="Gene3D" id="1.20.120.1600">
    <property type="match status" value="1"/>
</dbReference>
<dbReference type="OrthoDB" id="444127at2759"/>
<dbReference type="SUPFAM" id="SSF56784">
    <property type="entry name" value="HAD-like"/>
    <property type="match status" value="1"/>
</dbReference>
<dbReference type="AlphaFoldDB" id="A0A448Z755"/>
<dbReference type="InterPro" id="IPR036412">
    <property type="entry name" value="HAD-like_sf"/>
</dbReference>
<evidence type="ECO:0000313" key="4">
    <source>
        <dbReference type="Proteomes" id="UP000291116"/>
    </source>
</evidence>
<evidence type="ECO:0000256" key="1">
    <source>
        <dbReference type="ARBA" id="ARBA00022801"/>
    </source>
</evidence>
<dbReference type="SFLD" id="SFLDG01129">
    <property type="entry name" value="C1.5:_HAD__Beta-PGM__Phosphata"/>
    <property type="match status" value="1"/>
</dbReference>